<dbReference type="SUPFAM" id="SSF50952">
    <property type="entry name" value="Soluble quinoprotein glucose dehydrogenase"/>
    <property type="match status" value="1"/>
</dbReference>
<keyword evidence="5" id="KW-1185">Reference proteome</keyword>
<protein>
    <submittedName>
        <fullName evidence="4">PQQ-dependent sugar dehydrogenase</fullName>
    </submittedName>
</protein>
<evidence type="ECO:0000256" key="1">
    <source>
        <dbReference type="SAM" id="MobiDB-lite"/>
    </source>
</evidence>
<organism evidence="4 5">
    <name type="scientific">Plantactinospora siamensis</name>
    <dbReference type="NCBI Taxonomy" id="555372"/>
    <lineage>
        <taxon>Bacteria</taxon>
        <taxon>Bacillati</taxon>
        <taxon>Actinomycetota</taxon>
        <taxon>Actinomycetes</taxon>
        <taxon>Micromonosporales</taxon>
        <taxon>Micromonosporaceae</taxon>
        <taxon>Plantactinospora</taxon>
    </lineage>
</organism>
<dbReference type="InterPro" id="IPR012938">
    <property type="entry name" value="Glc/Sorbosone_DH"/>
</dbReference>
<comment type="caution">
    <text evidence="4">The sequence shown here is derived from an EMBL/GenBank/DDBJ whole genome shotgun (WGS) entry which is preliminary data.</text>
</comment>
<dbReference type="EMBL" id="JBHLUE010000004">
    <property type="protein sequence ID" value="MFC0563978.1"/>
    <property type="molecule type" value="Genomic_DNA"/>
</dbReference>
<feature type="compositionally biased region" description="Pro residues" evidence="1">
    <location>
        <begin position="38"/>
        <end position="50"/>
    </location>
</feature>
<dbReference type="RefSeq" id="WP_377336918.1">
    <property type="nucleotide sequence ID" value="NZ_JBHLUE010000004.1"/>
</dbReference>
<keyword evidence="2" id="KW-0732">Signal</keyword>
<evidence type="ECO:0000313" key="5">
    <source>
        <dbReference type="Proteomes" id="UP001589894"/>
    </source>
</evidence>
<dbReference type="PANTHER" id="PTHR19328:SF13">
    <property type="entry name" value="HIPL1 PROTEIN"/>
    <property type="match status" value="1"/>
</dbReference>
<dbReference type="PANTHER" id="PTHR19328">
    <property type="entry name" value="HEDGEHOG-INTERACTING PROTEIN"/>
    <property type="match status" value="1"/>
</dbReference>
<feature type="signal peptide" evidence="2">
    <location>
        <begin position="1"/>
        <end position="26"/>
    </location>
</feature>
<sequence>MSLRTTYRHRARARAAVALCAAAVLAAGGCSFGEPKPDPAGEPPRFPTPTAPASTRGGGTDQEVAATVLATGLNVPWAIAFLPDGGALVTERDSAKILKVGPESGPDGLKVATVQTVEGVAAGGEGGLLGIAVSPEYEKDKAVFVYYSTDRDNRIARLTLGGQPTPILTGIPRSGVHNGGRLAFGPDGFLYATTGDATQRGLAQDQKSLAGKILRITPAGKPAPGNPFANSPVWSLGHRNVQGLAWDENRRLYATEFGQNTWDEINRIEPGHNYGWPDVEGGAPGSDQPGTDARFSYPLVQWHTDEASCSGAAIIGRLLAAACLKGERLWLMELTADGGVLGQPRAVLTNRYGRLRAAVAAPDGSLWISTSNKDGRGRPRADDDRLIRLVFSDGGAGRS</sequence>
<dbReference type="InterPro" id="IPR011042">
    <property type="entry name" value="6-blade_b-propeller_TolB-like"/>
</dbReference>
<dbReference type="Gene3D" id="2.120.10.30">
    <property type="entry name" value="TolB, C-terminal domain"/>
    <property type="match status" value="1"/>
</dbReference>
<reference evidence="4 5" key="1">
    <citation type="submission" date="2024-09" db="EMBL/GenBank/DDBJ databases">
        <authorList>
            <person name="Sun Q."/>
            <person name="Mori K."/>
        </authorList>
    </citation>
    <scope>NUCLEOTIDE SEQUENCE [LARGE SCALE GENOMIC DNA]</scope>
    <source>
        <strain evidence="4 5">TBRC 2205</strain>
    </source>
</reference>
<proteinExistence type="predicted"/>
<feature type="chain" id="PRO_5045808878" evidence="2">
    <location>
        <begin position="27"/>
        <end position="399"/>
    </location>
</feature>
<feature type="region of interest" description="Disordered" evidence="1">
    <location>
        <begin position="35"/>
        <end position="60"/>
    </location>
</feature>
<gene>
    <name evidence="4" type="ORF">ACFFHU_07335</name>
</gene>
<name>A0ABV6NVA4_9ACTN</name>
<dbReference type="InterPro" id="IPR011041">
    <property type="entry name" value="Quinoprot_gluc/sorb_DH_b-prop"/>
</dbReference>
<evidence type="ECO:0000259" key="3">
    <source>
        <dbReference type="Pfam" id="PF07995"/>
    </source>
</evidence>
<accession>A0ABV6NVA4</accession>
<dbReference type="PROSITE" id="PS51257">
    <property type="entry name" value="PROKAR_LIPOPROTEIN"/>
    <property type="match status" value="1"/>
</dbReference>
<dbReference type="Pfam" id="PF07995">
    <property type="entry name" value="GSDH"/>
    <property type="match status" value="1"/>
</dbReference>
<feature type="domain" description="Glucose/Sorbosone dehydrogenase" evidence="3">
    <location>
        <begin position="73"/>
        <end position="376"/>
    </location>
</feature>
<dbReference type="Proteomes" id="UP001589894">
    <property type="component" value="Unassembled WGS sequence"/>
</dbReference>
<evidence type="ECO:0000313" key="4">
    <source>
        <dbReference type="EMBL" id="MFC0563978.1"/>
    </source>
</evidence>
<evidence type="ECO:0000256" key="2">
    <source>
        <dbReference type="SAM" id="SignalP"/>
    </source>
</evidence>